<protein>
    <submittedName>
        <fullName evidence="3">PAP2 family protein</fullName>
    </submittedName>
</protein>
<comment type="caution">
    <text evidence="3">The sequence shown here is derived from an EMBL/GenBank/DDBJ whole genome shotgun (WGS) entry which is preliminary data.</text>
</comment>
<keyword evidence="1" id="KW-0472">Membrane</keyword>
<name>A0A412PBS5_9FIRM</name>
<keyword evidence="1" id="KW-0812">Transmembrane</keyword>
<dbReference type="SUPFAM" id="SSF48317">
    <property type="entry name" value="Acid phosphatase/Vanadium-dependent haloperoxidase"/>
    <property type="match status" value="1"/>
</dbReference>
<dbReference type="EMBL" id="QRWX01000004">
    <property type="protein sequence ID" value="RGT54333.1"/>
    <property type="molecule type" value="Genomic_DNA"/>
</dbReference>
<feature type="transmembrane region" description="Helical" evidence="1">
    <location>
        <begin position="31"/>
        <end position="49"/>
    </location>
</feature>
<dbReference type="SMART" id="SM00014">
    <property type="entry name" value="acidPPc"/>
    <property type="match status" value="1"/>
</dbReference>
<feature type="transmembrane region" description="Helical" evidence="1">
    <location>
        <begin position="144"/>
        <end position="162"/>
    </location>
</feature>
<dbReference type="Pfam" id="PF01569">
    <property type="entry name" value="PAP2"/>
    <property type="match status" value="1"/>
</dbReference>
<dbReference type="CDD" id="cd01610">
    <property type="entry name" value="PAP2_like"/>
    <property type="match status" value="1"/>
</dbReference>
<reference evidence="3 4" key="1">
    <citation type="submission" date="2018-08" db="EMBL/GenBank/DDBJ databases">
        <title>A genome reference for cultivated species of the human gut microbiota.</title>
        <authorList>
            <person name="Zou Y."/>
            <person name="Xue W."/>
            <person name="Luo G."/>
        </authorList>
    </citation>
    <scope>NUCLEOTIDE SEQUENCE [LARGE SCALE GENOMIC DNA]</scope>
    <source>
        <strain evidence="3 4">AF18-46</strain>
    </source>
</reference>
<dbReference type="InterPro" id="IPR036938">
    <property type="entry name" value="PAP2/HPO_sf"/>
</dbReference>
<feature type="transmembrane region" description="Helical" evidence="1">
    <location>
        <begin position="110"/>
        <end position="132"/>
    </location>
</feature>
<keyword evidence="1" id="KW-1133">Transmembrane helix</keyword>
<dbReference type="Proteomes" id="UP000284731">
    <property type="component" value="Unassembled WGS sequence"/>
</dbReference>
<dbReference type="PANTHER" id="PTHR14969">
    <property type="entry name" value="SPHINGOSINE-1-PHOSPHATE PHOSPHOHYDROLASE"/>
    <property type="match status" value="1"/>
</dbReference>
<organism evidence="3 4">
    <name type="scientific">Solobacterium moorei</name>
    <dbReference type="NCBI Taxonomy" id="102148"/>
    <lineage>
        <taxon>Bacteria</taxon>
        <taxon>Bacillati</taxon>
        <taxon>Bacillota</taxon>
        <taxon>Erysipelotrichia</taxon>
        <taxon>Erysipelotrichales</taxon>
        <taxon>Erysipelotrichaceae</taxon>
        <taxon>Solobacterium</taxon>
    </lineage>
</organism>
<sequence>MKTNYLRFYEELTKNYQTDAKRNQLRLCNKIVTNVYYVVYPFLLLYLFVIQSEKLLPAILIPLLSIVGVTLLRKVLARPRPYEEYPIDQILEKETQHNAMPSRHVFSASIIAMMCFTISPLFACILLVLAALEGYIRVVGGVHYPLDVIIGYLLGVLFGLFIL</sequence>
<evidence type="ECO:0000259" key="2">
    <source>
        <dbReference type="SMART" id="SM00014"/>
    </source>
</evidence>
<evidence type="ECO:0000256" key="1">
    <source>
        <dbReference type="SAM" id="Phobius"/>
    </source>
</evidence>
<evidence type="ECO:0000313" key="4">
    <source>
        <dbReference type="Proteomes" id="UP000284731"/>
    </source>
</evidence>
<dbReference type="AlphaFoldDB" id="A0A412PBS5"/>
<feature type="domain" description="Phosphatidic acid phosphatase type 2/haloperoxidase" evidence="2">
    <location>
        <begin position="54"/>
        <end position="163"/>
    </location>
</feature>
<dbReference type="Gene3D" id="1.20.144.10">
    <property type="entry name" value="Phosphatidic acid phosphatase type 2/haloperoxidase"/>
    <property type="match status" value="1"/>
</dbReference>
<feature type="transmembrane region" description="Helical" evidence="1">
    <location>
        <begin position="55"/>
        <end position="72"/>
    </location>
</feature>
<dbReference type="PANTHER" id="PTHR14969:SF13">
    <property type="entry name" value="AT30094P"/>
    <property type="match status" value="1"/>
</dbReference>
<accession>A0A412PBS5</accession>
<dbReference type="RefSeq" id="WP_118765290.1">
    <property type="nucleotide sequence ID" value="NZ_CABJCF010000004.1"/>
</dbReference>
<gene>
    <name evidence="3" type="ORF">DWX20_09240</name>
</gene>
<evidence type="ECO:0000313" key="3">
    <source>
        <dbReference type="EMBL" id="RGT54333.1"/>
    </source>
</evidence>
<proteinExistence type="predicted"/>
<dbReference type="InterPro" id="IPR000326">
    <property type="entry name" value="PAP2/HPO"/>
</dbReference>